<name>A0A1F6DA52_9BACT</name>
<gene>
    <name evidence="3" type="ORF">A2765_03155</name>
</gene>
<feature type="chain" id="PRO_5009523738" evidence="2">
    <location>
        <begin position="20"/>
        <end position="826"/>
    </location>
</feature>
<dbReference type="Proteomes" id="UP000176377">
    <property type="component" value="Unassembled WGS sequence"/>
</dbReference>
<sequence>MRRFSATLLLSLSLSLVFAAALFPDRTLAAWEIPQQIERFSERITSPLRDAWNEAGKAFKHPFRADEKEVQAVTQAHSRDERHIEPPAYLAAAAEAVSDFFSNIRDTVRSWFAQSEESESPSIPVQPLVQESEVTSQSQDSSANSRGLTSGDGGNRPAQNVTYINQPVHTERVERIIERVVQGEAQGGVSETTLSARLQDLASTLNDRIQNAFLGAARSAIVQNVSDITVDGITGLTDADIPDGLTASSYLPLAGGTLTGTLTGTNLTLSGDLTVSGAQTLSGAITIPYLSATSTTASTFIQASTTRFSVFDTAYFGGTSTTTIGSAGSITLPSAALLTAPYASSTALTVTGTAYFGTASTTNLIVSSAGGTGTRCLQVGADGTVSANASACGTGSGGDSFTTTTHFGTTTSATTTPLWLRGSAFSLFASSTSVFDNASTTQLTLGSDFITSVSGDALELTAGGILNINDVTAAMLASSDFGDFTCNGTTCSFDDDTVSDAEIDYTNVTLNDFTNDAGFATFAYPFPSDATSTKLSFTGGLLSTASTTIGNGTATGGLTVSGTATSTNLRVTALTSGRVPYLTTGSQFTDSANLTFDGTTLTANTLALSTDLSVANGGTGASTFTSSQLLYGAGTGALQSVATTTLSLGTGLSYSGTLGSLVGGAAGTLSLSGVLPSSLSLTKGNFIVGDDAGTAQATSTIFISSTGNVGIGTSTPAFKLSVTNAVSTAQTSIAYDDSNATNFLTGATGDLVITPSGNDATFIDSNLFACQGTACPTTTATSTTGNLFVENAVTIGSGWSLREIDADELGLYDAGGSLMIIFDEGT</sequence>
<evidence type="ECO:0000256" key="1">
    <source>
        <dbReference type="SAM" id="MobiDB-lite"/>
    </source>
</evidence>
<feature type="signal peptide" evidence="2">
    <location>
        <begin position="1"/>
        <end position="19"/>
    </location>
</feature>
<evidence type="ECO:0000256" key="2">
    <source>
        <dbReference type="SAM" id="SignalP"/>
    </source>
</evidence>
<feature type="compositionally biased region" description="Polar residues" evidence="1">
    <location>
        <begin position="132"/>
        <end position="148"/>
    </location>
</feature>
<organism evidence="3 4">
    <name type="scientific">Candidatus Kaiserbacteria bacterium RIFCSPHIGHO2_01_FULL_56_24</name>
    <dbReference type="NCBI Taxonomy" id="1798487"/>
    <lineage>
        <taxon>Bacteria</taxon>
        <taxon>Candidatus Kaiseribacteriota</taxon>
    </lineage>
</organism>
<dbReference type="AlphaFoldDB" id="A0A1F6DA52"/>
<keyword evidence="2" id="KW-0732">Signal</keyword>
<feature type="region of interest" description="Disordered" evidence="1">
    <location>
        <begin position="115"/>
        <end position="162"/>
    </location>
</feature>
<proteinExistence type="predicted"/>
<dbReference type="EMBL" id="MFLA01000036">
    <property type="protein sequence ID" value="OGG58197.1"/>
    <property type="molecule type" value="Genomic_DNA"/>
</dbReference>
<protein>
    <submittedName>
        <fullName evidence="3">Uncharacterized protein</fullName>
    </submittedName>
</protein>
<accession>A0A1F6DA52</accession>
<reference evidence="3 4" key="1">
    <citation type="journal article" date="2016" name="Nat. Commun.">
        <title>Thousands of microbial genomes shed light on interconnected biogeochemical processes in an aquifer system.</title>
        <authorList>
            <person name="Anantharaman K."/>
            <person name="Brown C.T."/>
            <person name="Hug L.A."/>
            <person name="Sharon I."/>
            <person name="Castelle C.J."/>
            <person name="Probst A.J."/>
            <person name="Thomas B.C."/>
            <person name="Singh A."/>
            <person name="Wilkins M.J."/>
            <person name="Karaoz U."/>
            <person name="Brodie E.L."/>
            <person name="Williams K.H."/>
            <person name="Hubbard S.S."/>
            <person name="Banfield J.F."/>
        </authorList>
    </citation>
    <scope>NUCLEOTIDE SEQUENCE [LARGE SCALE GENOMIC DNA]</scope>
</reference>
<evidence type="ECO:0000313" key="3">
    <source>
        <dbReference type="EMBL" id="OGG58197.1"/>
    </source>
</evidence>
<comment type="caution">
    <text evidence="3">The sequence shown here is derived from an EMBL/GenBank/DDBJ whole genome shotgun (WGS) entry which is preliminary data.</text>
</comment>
<evidence type="ECO:0000313" key="4">
    <source>
        <dbReference type="Proteomes" id="UP000176377"/>
    </source>
</evidence>